<dbReference type="EMBL" id="PYXZ01000001">
    <property type="protein sequence ID" value="PUA82495.1"/>
    <property type="molecule type" value="Genomic_DNA"/>
</dbReference>
<name>A0A2R7Z1J2_9ACTN</name>
<evidence type="ECO:0000256" key="1">
    <source>
        <dbReference type="SAM" id="MobiDB-lite"/>
    </source>
</evidence>
<dbReference type="OrthoDB" id="3790168at2"/>
<reference evidence="2 3" key="1">
    <citation type="submission" date="2018-03" db="EMBL/GenBank/DDBJ databases">
        <authorList>
            <person name="Keele B.F."/>
        </authorList>
    </citation>
    <scope>NUCLEOTIDE SEQUENCE [LARGE SCALE GENOMIC DNA]</scope>
    <source>
        <strain evidence="2 3">IB-3</strain>
    </source>
</reference>
<feature type="compositionally biased region" description="Acidic residues" evidence="1">
    <location>
        <begin position="68"/>
        <end position="98"/>
    </location>
</feature>
<accession>A0A2R7Z1J2</accession>
<dbReference type="Proteomes" id="UP000244867">
    <property type="component" value="Unassembled WGS sequence"/>
</dbReference>
<evidence type="ECO:0000313" key="3">
    <source>
        <dbReference type="Proteomes" id="UP000244867"/>
    </source>
</evidence>
<protein>
    <submittedName>
        <fullName evidence="2">Uncharacterized protein</fullName>
    </submittedName>
</protein>
<gene>
    <name evidence="2" type="ORF">C7S10_01755</name>
</gene>
<sequence>MNDELGPQPDPVIEEKEPNPGGADAIPDDAEDEGLARDLDPSANPVAQDVVPDAVTEPDADKTQAPEGEADDAESGAVADDEPEAGQEAEDGSVEPPA</sequence>
<evidence type="ECO:0000313" key="2">
    <source>
        <dbReference type="EMBL" id="PUA82495.1"/>
    </source>
</evidence>
<feature type="region of interest" description="Disordered" evidence="1">
    <location>
        <begin position="1"/>
        <end position="98"/>
    </location>
</feature>
<comment type="caution">
    <text evidence="2">The sequence shown here is derived from an EMBL/GenBank/DDBJ whole genome shotgun (WGS) entry which is preliminary data.</text>
</comment>
<organism evidence="2 3">
    <name type="scientific">Nocardioides currus</name>
    <dbReference type="NCBI Taxonomy" id="2133958"/>
    <lineage>
        <taxon>Bacteria</taxon>
        <taxon>Bacillati</taxon>
        <taxon>Actinomycetota</taxon>
        <taxon>Actinomycetes</taxon>
        <taxon>Propionibacteriales</taxon>
        <taxon>Nocardioidaceae</taxon>
        <taxon>Nocardioides</taxon>
    </lineage>
</organism>
<dbReference type="RefSeq" id="WP_108342682.1">
    <property type="nucleotide sequence ID" value="NZ_PYXZ01000001.1"/>
</dbReference>
<keyword evidence="3" id="KW-1185">Reference proteome</keyword>
<proteinExistence type="predicted"/>
<dbReference type="AlphaFoldDB" id="A0A2R7Z1J2"/>